<dbReference type="Pfam" id="PF19680">
    <property type="entry name" value="DUF6182"/>
    <property type="match status" value="1"/>
</dbReference>
<evidence type="ECO:0000313" key="1">
    <source>
        <dbReference type="EMBL" id="GGT64823.1"/>
    </source>
</evidence>
<dbReference type="EMBL" id="BMQQ01000049">
    <property type="protein sequence ID" value="GGT64823.1"/>
    <property type="molecule type" value="Genomic_DNA"/>
</dbReference>
<keyword evidence="2" id="KW-1185">Reference proteome</keyword>
<name>A0A918HJ82_9ACTN</name>
<protein>
    <submittedName>
        <fullName evidence="1">Uncharacterized protein</fullName>
    </submittedName>
</protein>
<comment type="caution">
    <text evidence="1">The sequence shown here is derived from an EMBL/GenBank/DDBJ whole genome shotgun (WGS) entry which is preliminary data.</text>
</comment>
<gene>
    <name evidence="1" type="ORF">GCM10014713_67350</name>
</gene>
<reference evidence="1" key="1">
    <citation type="journal article" date="2014" name="Int. J. Syst. Evol. Microbiol.">
        <title>Complete genome sequence of Corynebacterium casei LMG S-19264T (=DSM 44701T), isolated from a smear-ripened cheese.</title>
        <authorList>
            <consortium name="US DOE Joint Genome Institute (JGI-PGF)"/>
            <person name="Walter F."/>
            <person name="Albersmeier A."/>
            <person name="Kalinowski J."/>
            <person name="Ruckert C."/>
        </authorList>
    </citation>
    <scope>NUCLEOTIDE SEQUENCE</scope>
    <source>
        <strain evidence="1">JCM 3172</strain>
    </source>
</reference>
<reference evidence="1" key="2">
    <citation type="submission" date="2020-09" db="EMBL/GenBank/DDBJ databases">
        <authorList>
            <person name="Sun Q."/>
            <person name="Ohkuma M."/>
        </authorList>
    </citation>
    <scope>NUCLEOTIDE SEQUENCE</scope>
    <source>
        <strain evidence="1">JCM 3172</strain>
    </source>
</reference>
<dbReference type="AlphaFoldDB" id="A0A918HJ82"/>
<evidence type="ECO:0000313" key="2">
    <source>
        <dbReference type="Proteomes" id="UP000619486"/>
    </source>
</evidence>
<dbReference type="RefSeq" id="WP_189205482.1">
    <property type="nucleotide sequence ID" value="NZ_BMQQ01000049.1"/>
</dbReference>
<accession>A0A918HJ82</accession>
<organism evidence="1 2">
    <name type="scientific">Streptomyces purpureus</name>
    <dbReference type="NCBI Taxonomy" id="1951"/>
    <lineage>
        <taxon>Bacteria</taxon>
        <taxon>Bacillati</taxon>
        <taxon>Actinomycetota</taxon>
        <taxon>Actinomycetes</taxon>
        <taxon>Kitasatosporales</taxon>
        <taxon>Streptomycetaceae</taxon>
        <taxon>Streptomyces</taxon>
    </lineage>
</organism>
<sequence length="259" mass="27668">MTTPATLSVSGVQDRLRHQLATRLATARPDLARRHDLTTPAGLAAAQQDIAALSDETTTLAAVVVHHLDLPAFAVATCAYTASLDDTQQAAWRRDFTRTVFLAGNPANLRHRFTFAHTDPAAHLAYTAPGPAAATAPLRRLLKLFDAPARLPARPPTLLTIPTPPGLRPTRPPRHRRLHLATAGCTLAQALVHLNHLLAEAVMDGLITGGDRLTLIQEPTLTTAGPAFAAWRITPHPATPHHTGRLHAAAALTEETPHA</sequence>
<proteinExistence type="predicted"/>
<dbReference type="Proteomes" id="UP000619486">
    <property type="component" value="Unassembled WGS sequence"/>
</dbReference>
<dbReference type="InterPro" id="IPR045754">
    <property type="entry name" value="DUF6182"/>
</dbReference>